<organism evidence="2 3">
    <name type="scientific">Caenorhabditis tropicalis</name>
    <dbReference type="NCBI Taxonomy" id="1561998"/>
    <lineage>
        <taxon>Eukaryota</taxon>
        <taxon>Metazoa</taxon>
        <taxon>Ecdysozoa</taxon>
        <taxon>Nematoda</taxon>
        <taxon>Chromadorea</taxon>
        <taxon>Rhabditida</taxon>
        <taxon>Rhabditina</taxon>
        <taxon>Rhabditomorpha</taxon>
        <taxon>Rhabditoidea</taxon>
        <taxon>Rhabditidae</taxon>
        <taxon>Peloderinae</taxon>
        <taxon>Caenorhabditis</taxon>
    </lineage>
</organism>
<dbReference type="InterPro" id="IPR024483">
    <property type="entry name" value="Glam1"/>
</dbReference>
<accession>A0A1I7U9L6</accession>
<name>A0A1I7U9L6_9PELO</name>
<evidence type="ECO:0000256" key="1">
    <source>
        <dbReference type="SAM" id="Phobius"/>
    </source>
</evidence>
<dbReference type="WBParaSite" id="Csp11.Scaffold629.g16263.t1">
    <property type="protein sequence ID" value="Csp11.Scaffold629.g16263.t1"/>
    <property type="gene ID" value="Csp11.Scaffold629.g16263"/>
</dbReference>
<keyword evidence="1" id="KW-0812">Transmembrane</keyword>
<keyword evidence="1" id="KW-1133">Transmembrane helix</keyword>
<dbReference type="Proteomes" id="UP000095282">
    <property type="component" value="Unplaced"/>
</dbReference>
<feature type="transmembrane region" description="Helical" evidence="1">
    <location>
        <begin position="75"/>
        <end position="95"/>
    </location>
</feature>
<protein>
    <submittedName>
        <fullName evidence="3">7TM_GPCR_Srx domain-containing protein</fullName>
    </submittedName>
</protein>
<dbReference type="PANTHER" id="PTHR35013:SF3">
    <property type="entry name" value="TRANSMEMBRANE PROTEIN"/>
    <property type="match status" value="1"/>
</dbReference>
<feature type="transmembrane region" description="Helical" evidence="1">
    <location>
        <begin position="43"/>
        <end position="63"/>
    </location>
</feature>
<dbReference type="AlphaFoldDB" id="A0A1I7U9L6"/>
<keyword evidence="2" id="KW-1185">Reference proteome</keyword>
<evidence type="ECO:0000313" key="3">
    <source>
        <dbReference type="WBParaSite" id="Csp11.Scaffold629.g16263.t1"/>
    </source>
</evidence>
<dbReference type="Pfam" id="PF10912">
    <property type="entry name" value="Glam1"/>
    <property type="match status" value="1"/>
</dbReference>
<sequence length="190" mass="21396">MNENFVISKPVIGCIKIRNILVFISTFGIIISLSSCASKTNMYSLTPSFYNLVLYILIMFGASNHDVMCLNWSRLMLLFILILNIITFIFLPLAVASSVSSGVMDEPRIQKLVFGLDNQIYQKTRTILNDLSYKSGRENRFLAGFVVGLIAESLFLVIATAHYWLYNMVCRVLEYSKSIKEASAIDPQAV</sequence>
<proteinExistence type="predicted"/>
<feature type="transmembrane region" description="Helical" evidence="1">
    <location>
        <begin position="20"/>
        <end position="37"/>
    </location>
</feature>
<keyword evidence="1" id="KW-0472">Membrane</keyword>
<dbReference type="PANTHER" id="PTHR35013">
    <property type="entry name" value="PROTEIN CBG22618-RELATED"/>
    <property type="match status" value="1"/>
</dbReference>
<reference evidence="3" key="1">
    <citation type="submission" date="2016-11" db="UniProtKB">
        <authorList>
            <consortium name="WormBaseParasite"/>
        </authorList>
    </citation>
    <scope>IDENTIFICATION</scope>
</reference>
<feature type="transmembrane region" description="Helical" evidence="1">
    <location>
        <begin position="141"/>
        <end position="166"/>
    </location>
</feature>
<evidence type="ECO:0000313" key="2">
    <source>
        <dbReference type="Proteomes" id="UP000095282"/>
    </source>
</evidence>